<evidence type="ECO:0000313" key="1">
    <source>
        <dbReference type="EMBL" id="PCI95676.1"/>
    </source>
</evidence>
<comment type="caution">
    <text evidence="1">The sequence shown here is derived from an EMBL/GenBank/DDBJ whole genome shotgun (WGS) entry which is preliminary data.</text>
</comment>
<name>A0A2A4YLH8_UNCAE</name>
<organism evidence="1 2">
    <name type="scientific">Aerophobetes bacterium</name>
    <dbReference type="NCBI Taxonomy" id="2030807"/>
    <lineage>
        <taxon>Bacteria</taxon>
        <taxon>Candidatus Aerophobota</taxon>
    </lineage>
</organism>
<evidence type="ECO:0000313" key="2">
    <source>
        <dbReference type="Proteomes" id="UP000217838"/>
    </source>
</evidence>
<dbReference type="EMBL" id="NVUU01000011">
    <property type="protein sequence ID" value="PCI95676.1"/>
    <property type="molecule type" value="Genomic_DNA"/>
</dbReference>
<dbReference type="AlphaFoldDB" id="A0A2A4YLH8"/>
<reference evidence="2" key="1">
    <citation type="submission" date="2017-08" db="EMBL/GenBank/DDBJ databases">
        <title>A dynamic microbial community with high functional redundancy inhabits the cold, oxic subseafloor aquifer.</title>
        <authorList>
            <person name="Tully B.J."/>
            <person name="Wheat C.G."/>
            <person name="Glazer B.T."/>
            <person name="Huber J.A."/>
        </authorList>
    </citation>
    <scope>NUCLEOTIDE SEQUENCE [LARGE SCALE GENOMIC DNA]</scope>
</reference>
<proteinExistence type="predicted"/>
<gene>
    <name evidence="1" type="ORF">COB11_01450</name>
</gene>
<dbReference type="Proteomes" id="UP000217838">
    <property type="component" value="Unassembled WGS sequence"/>
</dbReference>
<protein>
    <recommendedName>
        <fullName evidence="3">DUF177 domain-containing protein</fullName>
    </recommendedName>
</protein>
<evidence type="ECO:0008006" key="3">
    <source>
        <dbReference type="Google" id="ProtNLM"/>
    </source>
</evidence>
<accession>A0A2A4YLH8</accession>
<sequence length="160" mass="18244">MSKDLVIYIERLREGESTEIDEVLSATDLELEDDQLHFMPDIKLTGSAYIAEDHLVLNLDISANASIACNVCNADVKIPIELKNTYITKDLSELRSGVFRYVDDLRESILLESPSFAECNNGSCPERTTIEPFLKKEDRKKEDSEVYFPFDDLDEKMEAK</sequence>